<keyword evidence="2" id="KW-0815">Transposition</keyword>
<feature type="compositionally biased region" description="Basic residues" evidence="7">
    <location>
        <begin position="237"/>
        <end position="272"/>
    </location>
</feature>
<evidence type="ECO:0000256" key="7">
    <source>
        <dbReference type="SAM" id="MobiDB-lite"/>
    </source>
</evidence>
<evidence type="ECO:0000256" key="1">
    <source>
        <dbReference type="ARBA" id="ARBA00008761"/>
    </source>
</evidence>
<feature type="region of interest" description="Disordered" evidence="7">
    <location>
        <begin position="457"/>
        <end position="481"/>
    </location>
</feature>
<evidence type="ECO:0000313" key="11">
    <source>
        <dbReference type="EMBL" id="NMP24417.1"/>
    </source>
</evidence>
<dbReference type="Pfam" id="PF07282">
    <property type="entry name" value="Cas12f1-like_TNB"/>
    <property type="match status" value="1"/>
</dbReference>
<evidence type="ECO:0000256" key="2">
    <source>
        <dbReference type="ARBA" id="ARBA00022578"/>
    </source>
</evidence>
<organism evidence="11 12">
    <name type="scientific">Sulfobacillus harzensis</name>
    <dbReference type="NCBI Taxonomy" id="2729629"/>
    <lineage>
        <taxon>Bacteria</taxon>
        <taxon>Bacillati</taxon>
        <taxon>Bacillota</taxon>
        <taxon>Clostridia</taxon>
        <taxon>Eubacteriales</taxon>
        <taxon>Clostridiales Family XVII. Incertae Sedis</taxon>
        <taxon>Sulfobacillus</taxon>
    </lineage>
</organism>
<keyword evidence="12" id="KW-1185">Reference proteome</keyword>
<dbReference type="GO" id="GO:0046872">
    <property type="term" value="F:metal ion binding"/>
    <property type="evidence" value="ECO:0007669"/>
    <property type="project" value="UniProtKB-KW"/>
</dbReference>
<keyword evidence="3" id="KW-0479">Metal-binding</keyword>
<protein>
    <submittedName>
        <fullName evidence="11">Transposase</fullName>
    </submittedName>
</protein>
<comment type="similarity">
    <text evidence="1">In the C-terminal section; belongs to the transposase 35 family.</text>
</comment>
<sequence>MLNGYKFRLYPNTDQQQILLRWIGCQRLIYNAKVQEDRYYRRFQQRMVGTAGEAIPVDQQYSRFVNDTTAFLRHVPSQILRNGAVKFRQAYTRFFQKLGGRPKIKKKTGRQAVWLTAELFQFIPVADGTGGYQLRVGTTKFPVGIIPYVAHRAHAIPASIHIAVEGGQWWLSFAADDPTIAIAGNDADTATERIAEALRHLSADQLAERTLGGDRGVAKPLVTSDGQVFDLQPVQKSRIKKSQQQRQKWQRRAARRRKGSKNHRKAQQKAARYHRYEKNVRHEYAHQTSHQLVANDTWDLYVFEDLKISHMTKRPKAKRDAHGRFLPNGRKAKAGLNRVILASAWSDVVSFTRYKALRQGKLVITVPPQHSSQECAVCTFTSPDNRKSQSEFVCQRCGHTDNADHNAAVVIAQRGITKLLSGIPLTKKHKPTRIFRTLGPERSEVTPGEMRVRRLGPTVPAQRSMSQELSGAIPETSASAS</sequence>
<feature type="domain" description="Transposase putative helix-turn-helix" evidence="10">
    <location>
        <begin position="1"/>
        <end position="33"/>
    </location>
</feature>
<dbReference type="Pfam" id="PF12323">
    <property type="entry name" value="HTH_OrfB_IS605"/>
    <property type="match status" value="1"/>
</dbReference>
<dbReference type="GO" id="GO:0032196">
    <property type="term" value="P:transposition"/>
    <property type="evidence" value="ECO:0007669"/>
    <property type="project" value="UniProtKB-KW"/>
</dbReference>
<dbReference type="InterPro" id="IPR021027">
    <property type="entry name" value="Transposase_put_HTH"/>
</dbReference>
<feature type="domain" description="Cas12f1-like TNB" evidence="9">
    <location>
        <begin position="345"/>
        <end position="411"/>
    </location>
</feature>
<dbReference type="GO" id="GO:0006310">
    <property type="term" value="P:DNA recombination"/>
    <property type="evidence" value="ECO:0007669"/>
    <property type="project" value="UniProtKB-KW"/>
</dbReference>
<dbReference type="Proteomes" id="UP000533476">
    <property type="component" value="Unassembled WGS sequence"/>
</dbReference>
<keyword evidence="5" id="KW-0238">DNA-binding</keyword>
<keyword evidence="6" id="KW-0233">DNA recombination</keyword>
<dbReference type="NCBIfam" id="NF040570">
    <property type="entry name" value="guided_TnpB"/>
    <property type="match status" value="1"/>
</dbReference>
<feature type="region of interest" description="Disordered" evidence="7">
    <location>
        <begin position="235"/>
        <end position="272"/>
    </location>
</feature>
<evidence type="ECO:0000256" key="4">
    <source>
        <dbReference type="ARBA" id="ARBA00022833"/>
    </source>
</evidence>
<dbReference type="InterPro" id="IPR010095">
    <property type="entry name" value="Cas12f1-like_TNB"/>
</dbReference>
<evidence type="ECO:0000313" key="12">
    <source>
        <dbReference type="Proteomes" id="UP000533476"/>
    </source>
</evidence>
<reference evidence="11 12" key="1">
    <citation type="submission" date="2020-04" db="EMBL/GenBank/DDBJ databases">
        <authorList>
            <person name="Zhang R."/>
            <person name="Schippers A."/>
        </authorList>
    </citation>
    <scope>NUCLEOTIDE SEQUENCE [LARGE SCALE GENOMIC DNA]</scope>
    <source>
        <strain evidence="11 12">DSM 109850</strain>
    </source>
</reference>
<dbReference type="GO" id="GO:0003677">
    <property type="term" value="F:DNA binding"/>
    <property type="evidence" value="ECO:0007669"/>
    <property type="project" value="UniProtKB-KW"/>
</dbReference>
<accession>A0A7Y0L6X8</accession>
<evidence type="ECO:0000256" key="5">
    <source>
        <dbReference type="ARBA" id="ARBA00023125"/>
    </source>
</evidence>
<proteinExistence type="inferred from homology"/>
<dbReference type="EMBL" id="JABBVZ010000109">
    <property type="protein sequence ID" value="NMP24417.1"/>
    <property type="molecule type" value="Genomic_DNA"/>
</dbReference>
<comment type="caution">
    <text evidence="11">The sequence shown here is derived from an EMBL/GenBank/DDBJ whole genome shotgun (WGS) entry which is preliminary data.</text>
</comment>
<dbReference type="AlphaFoldDB" id="A0A7Y0L6X8"/>
<gene>
    <name evidence="11" type="ORF">HIJ39_19015</name>
</gene>
<evidence type="ECO:0000256" key="6">
    <source>
        <dbReference type="ARBA" id="ARBA00023172"/>
    </source>
</evidence>
<evidence type="ECO:0000259" key="10">
    <source>
        <dbReference type="Pfam" id="PF12323"/>
    </source>
</evidence>
<keyword evidence="4" id="KW-0862">Zinc</keyword>
<feature type="domain" description="Probable transposase IS891/IS1136/IS1341" evidence="8">
    <location>
        <begin position="221"/>
        <end position="313"/>
    </location>
</feature>
<evidence type="ECO:0000259" key="9">
    <source>
        <dbReference type="Pfam" id="PF07282"/>
    </source>
</evidence>
<name>A0A7Y0L6X8_9FIRM</name>
<evidence type="ECO:0000256" key="3">
    <source>
        <dbReference type="ARBA" id="ARBA00022723"/>
    </source>
</evidence>
<dbReference type="RefSeq" id="WP_169102519.1">
    <property type="nucleotide sequence ID" value="NZ_JABBVZ010000109.1"/>
</dbReference>
<evidence type="ECO:0000259" key="8">
    <source>
        <dbReference type="Pfam" id="PF01385"/>
    </source>
</evidence>
<dbReference type="Pfam" id="PF01385">
    <property type="entry name" value="OrfB_IS605"/>
    <property type="match status" value="1"/>
</dbReference>
<dbReference type="InterPro" id="IPR001959">
    <property type="entry name" value="Transposase"/>
</dbReference>